<evidence type="ECO:0000313" key="1">
    <source>
        <dbReference type="EMBL" id="KMM69545.1"/>
    </source>
</evidence>
<reference evidence="2" key="3">
    <citation type="journal article" date="2010" name="Genome Res.">
        <title>Population genomic sequencing of Coccidioides fungi reveals recent hybridization and transposon control.</title>
        <authorList>
            <person name="Neafsey D.E."/>
            <person name="Barker B.M."/>
            <person name="Sharpton T.J."/>
            <person name="Stajich J.E."/>
            <person name="Park D.J."/>
            <person name="Whiston E."/>
            <person name="Hung C.-Y."/>
            <person name="McMahan C."/>
            <person name="White J."/>
            <person name="Sykes S."/>
            <person name="Heiman D."/>
            <person name="Young S."/>
            <person name="Zeng Q."/>
            <person name="Abouelleil A."/>
            <person name="Aftuck L."/>
            <person name="Bessette D."/>
            <person name="Brown A."/>
            <person name="FitzGerald M."/>
            <person name="Lui A."/>
            <person name="Macdonald J.P."/>
            <person name="Priest M."/>
            <person name="Orbach M.J."/>
            <person name="Galgiani J.N."/>
            <person name="Kirkland T.N."/>
            <person name="Cole G.T."/>
            <person name="Birren B.W."/>
            <person name="Henn M.R."/>
            <person name="Taylor J.W."/>
            <person name="Rounsley S.D."/>
        </authorList>
    </citation>
    <scope>NUCLEOTIDE SEQUENCE [LARGE SCALE GENOMIC DNA]</scope>
    <source>
        <strain evidence="2">RMSCC 3488</strain>
    </source>
</reference>
<proteinExistence type="predicted"/>
<name>A0A0J6FJG4_COCPO</name>
<reference evidence="1 2" key="1">
    <citation type="submission" date="2007-06" db="EMBL/GenBank/DDBJ databases">
        <title>The Genome Sequence of Coccidioides posadasii RMSCC_3488.</title>
        <authorList>
            <consortium name="Coccidioides Genome Resources Consortium"/>
            <consortium name="The Broad Institute Genome Sequencing Platform"/>
            <person name="Henn M.R."/>
            <person name="Sykes S."/>
            <person name="Young S."/>
            <person name="Jaffe D."/>
            <person name="Berlin A."/>
            <person name="Alvarez P."/>
            <person name="Butler J."/>
            <person name="Gnerre S."/>
            <person name="Grabherr M."/>
            <person name="Mauceli E."/>
            <person name="Brockman W."/>
            <person name="Kodira C."/>
            <person name="Alvarado L."/>
            <person name="Zeng Q."/>
            <person name="Crawford M."/>
            <person name="Antoine C."/>
            <person name="Devon K."/>
            <person name="Galgiani J."/>
            <person name="Orsborn K."/>
            <person name="Lewis M.L."/>
            <person name="Nusbaum C."/>
            <person name="Galagan J."/>
            <person name="Birren B."/>
        </authorList>
    </citation>
    <scope>NUCLEOTIDE SEQUENCE [LARGE SCALE GENOMIC DNA]</scope>
    <source>
        <strain evidence="1 2">RMSCC 3488</strain>
    </source>
</reference>
<sequence>MANIRKHPGSVTKLLLNFEVLEFNPKRLTSSFCIEDAKDIVIIQRAFTPISYQRFPFSQTRVPQCLVVNRCSASVCFSPRPSD</sequence>
<accession>A0A0J6FJG4</accession>
<dbReference type="Proteomes" id="UP000054567">
    <property type="component" value="Unassembled WGS sequence"/>
</dbReference>
<dbReference type="EMBL" id="DS268111">
    <property type="protein sequence ID" value="KMM69545.1"/>
    <property type="molecule type" value="Genomic_DNA"/>
</dbReference>
<dbReference type="VEuPathDB" id="FungiDB:CPAG_05860"/>
<evidence type="ECO:0000313" key="2">
    <source>
        <dbReference type="Proteomes" id="UP000054567"/>
    </source>
</evidence>
<protein>
    <submittedName>
        <fullName evidence="1">Uncharacterized protein</fullName>
    </submittedName>
</protein>
<gene>
    <name evidence="1" type="ORF">CPAG_05860</name>
</gene>
<dbReference type="AlphaFoldDB" id="A0A0J6FJG4"/>
<organism evidence="1 2">
    <name type="scientific">Coccidioides posadasii RMSCC 3488</name>
    <dbReference type="NCBI Taxonomy" id="454284"/>
    <lineage>
        <taxon>Eukaryota</taxon>
        <taxon>Fungi</taxon>
        <taxon>Dikarya</taxon>
        <taxon>Ascomycota</taxon>
        <taxon>Pezizomycotina</taxon>
        <taxon>Eurotiomycetes</taxon>
        <taxon>Eurotiomycetidae</taxon>
        <taxon>Onygenales</taxon>
        <taxon>Onygenaceae</taxon>
        <taxon>Coccidioides</taxon>
    </lineage>
</organism>
<reference evidence="2" key="2">
    <citation type="journal article" date="2009" name="Genome Res.">
        <title>Comparative genomic analyses of the human fungal pathogens Coccidioides and their relatives.</title>
        <authorList>
            <person name="Sharpton T.J."/>
            <person name="Stajich J.E."/>
            <person name="Rounsley S.D."/>
            <person name="Gardner M.J."/>
            <person name="Wortman J.R."/>
            <person name="Jordar V.S."/>
            <person name="Maiti R."/>
            <person name="Kodira C.D."/>
            <person name="Neafsey D.E."/>
            <person name="Zeng Q."/>
            <person name="Hung C.-Y."/>
            <person name="McMahan C."/>
            <person name="Muszewska A."/>
            <person name="Grynberg M."/>
            <person name="Mandel M.A."/>
            <person name="Kellner E.M."/>
            <person name="Barker B.M."/>
            <person name="Galgiani J.N."/>
            <person name="Orbach M.J."/>
            <person name="Kirkland T.N."/>
            <person name="Cole G.T."/>
            <person name="Henn M.R."/>
            <person name="Birren B.W."/>
            <person name="Taylor J.W."/>
        </authorList>
    </citation>
    <scope>NUCLEOTIDE SEQUENCE [LARGE SCALE GENOMIC DNA]</scope>
    <source>
        <strain evidence="2">RMSCC 3488</strain>
    </source>
</reference>